<sequence length="525" mass="55542">MATLEDRLRVHMKRAEGGFTIVESMMAAGILLIAIVLTITPLAISMRTIDRAKDTTVAENIAQARIEEVRSLAYDDVGNVGFAPDGILARSETRNVSGRDYTVETTVAYVGSLTGLNVVAQGGDGVEGTYDLGVNYKSIVVTVSPVVGTAKPVTMETIVSPPTIGALENVAVVQIDLDLYEPYGPYGDPAPLVQITGPNTYVSATAALTQYFAGVDLGTYTIQTFGSTDWLVDPVSISSGATSVDAIGGWNAKRTVRLYQPTSLTMTVTDKDTGLPITNAVLTVLNVSSGWSYTGSPGEYGFSDLVPDLYRVTAATSGYATSFVDLDVPGLGGGTSASGTIELEAQSFTGVDYVFTVNYVGWNSYVINGAKVEVVHPTLGSWIGYTDEYGKVTLNIPASTGSLTATASTPWGHGDAVWNFTTGSGGRSKTLKVSKPGGTDRFRIRSGPVGPDGFFEYRLGGSSGTWVRIPANYLGRVTFILDENYGQLVEMKAFCDVTDYPGSALSSTSTTLNNRNKTWRVGGSC</sequence>
<accession>A0A3B0SFU2</accession>
<keyword evidence="1" id="KW-1133">Transmembrane helix</keyword>
<keyword evidence="1" id="KW-0472">Membrane</keyword>
<evidence type="ECO:0000256" key="1">
    <source>
        <dbReference type="SAM" id="Phobius"/>
    </source>
</evidence>
<evidence type="ECO:0000313" key="2">
    <source>
        <dbReference type="EMBL" id="VAW03210.1"/>
    </source>
</evidence>
<protein>
    <submittedName>
        <fullName evidence="2">Uncharacterized protein</fullName>
    </submittedName>
</protein>
<keyword evidence="1" id="KW-0812">Transmembrane</keyword>
<dbReference type="Gene3D" id="2.60.40.1120">
    <property type="entry name" value="Carboxypeptidase-like, regulatory domain"/>
    <property type="match status" value="1"/>
</dbReference>
<feature type="transmembrane region" description="Helical" evidence="1">
    <location>
        <begin position="21"/>
        <end position="44"/>
    </location>
</feature>
<reference evidence="2" key="1">
    <citation type="submission" date="2018-06" db="EMBL/GenBank/DDBJ databases">
        <authorList>
            <person name="Zhirakovskaya E."/>
        </authorList>
    </citation>
    <scope>NUCLEOTIDE SEQUENCE</scope>
</reference>
<dbReference type="EMBL" id="UOEK01000253">
    <property type="protein sequence ID" value="VAW03210.1"/>
    <property type="molecule type" value="Genomic_DNA"/>
</dbReference>
<name>A0A3B0SFU2_9ZZZZ</name>
<gene>
    <name evidence="2" type="ORF">MNBD_ACTINO02-3084</name>
</gene>
<dbReference type="AlphaFoldDB" id="A0A3B0SFU2"/>
<proteinExistence type="predicted"/>
<organism evidence="2">
    <name type="scientific">hydrothermal vent metagenome</name>
    <dbReference type="NCBI Taxonomy" id="652676"/>
    <lineage>
        <taxon>unclassified sequences</taxon>
        <taxon>metagenomes</taxon>
        <taxon>ecological metagenomes</taxon>
    </lineage>
</organism>
<dbReference type="InterPro" id="IPR008969">
    <property type="entry name" value="CarboxyPept-like_regulatory"/>
</dbReference>
<dbReference type="SUPFAM" id="SSF49464">
    <property type="entry name" value="Carboxypeptidase regulatory domain-like"/>
    <property type="match status" value="1"/>
</dbReference>